<keyword evidence="2" id="KW-1185">Reference proteome</keyword>
<sequence>MLQPIACEDTNASVRFSNLVYTVKFFLLIARSSIVSGQEWLTILHSSMPSFILSYSSLPSESSGSRCFRSGSCTRFELIQSLNANCSSTRTECVVPAADESDMPPSVSRFSFFETTFLNVLATSFAFRSMHSDSNSSYDSLPTCCDRCLFEYSSIIRLMM</sequence>
<reference evidence="1" key="1">
    <citation type="submission" date="2020-05" db="UniProtKB">
        <authorList>
            <consortium name="EnsemblMetazoa"/>
        </authorList>
    </citation>
    <scope>IDENTIFICATION</scope>
    <source>
        <strain evidence="1">MAF</strain>
    </source>
</reference>
<accession>A0A182VGJ5</accession>
<evidence type="ECO:0000313" key="1">
    <source>
        <dbReference type="EnsemblMetazoa" id="AMEM014613-PA"/>
    </source>
</evidence>
<organism evidence="1 2">
    <name type="scientific">Anopheles merus</name>
    <name type="common">Mosquito</name>
    <dbReference type="NCBI Taxonomy" id="30066"/>
    <lineage>
        <taxon>Eukaryota</taxon>
        <taxon>Metazoa</taxon>
        <taxon>Ecdysozoa</taxon>
        <taxon>Arthropoda</taxon>
        <taxon>Hexapoda</taxon>
        <taxon>Insecta</taxon>
        <taxon>Pterygota</taxon>
        <taxon>Neoptera</taxon>
        <taxon>Endopterygota</taxon>
        <taxon>Diptera</taxon>
        <taxon>Nematocera</taxon>
        <taxon>Culicoidea</taxon>
        <taxon>Culicidae</taxon>
        <taxon>Anophelinae</taxon>
        <taxon>Anopheles</taxon>
    </lineage>
</organism>
<dbReference type="VEuPathDB" id="VectorBase:AMEM014613"/>
<evidence type="ECO:0000313" key="2">
    <source>
        <dbReference type="Proteomes" id="UP000075903"/>
    </source>
</evidence>
<dbReference type="AlphaFoldDB" id="A0A182VGJ5"/>
<proteinExistence type="predicted"/>
<dbReference type="Proteomes" id="UP000075903">
    <property type="component" value="Unassembled WGS sequence"/>
</dbReference>
<name>A0A182VGJ5_ANOME</name>
<dbReference type="EnsemblMetazoa" id="AMEM014613-RA">
    <property type="protein sequence ID" value="AMEM014613-PA"/>
    <property type="gene ID" value="AMEM014613"/>
</dbReference>
<protein>
    <submittedName>
        <fullName evidence="1">Uncharacterized protein</fullName>
    </submittedName>
</protein>